<dbReference type="InterPro" id="IPR036259">
    <property type="entry name" value="MFS_trans_sf"/>
</dbReference>
<keyword evidence="2" id="KW-0813">Transport</keyword>
<keyword evidence="3" id="KW-1003">Cell membrane</keyword>
<feature type="transmembrane region" description="Helical" evidence="7">
    <location>
        <begin position="138"/>
        <end position="162"/>
    </location>
</feature>
<feature type="transmembrane region" description="Helical" evidence="7">
    <location>
        <begin position="50"/>
        <end position="68"/>
    </location>
</feature>
<dbReference type="SUPFAM" id="SSF103473">
    <property type="entry name" value="MFS general substrate transporter"/>
    <property type="match status" value="1"/>
</dbReference>
<keyword evidence="10" id="KW-1185">Reference proteome</keyword>
<dbReference type="InterPro" id="IPR011701">
    <property type="entry name" value="MFS"/>
</dbReference>
<evidence type="ECO:0000313" key="9">
    <source>
        <dbReference type="EMBL" id="GIO32989.1"/>
    </source>
</evidence>
<accession>A0A919XHY7</accession>
<protein>
    <submittedName>
        <fullName evidence="9">MFS-type transporter YkuC</fullName>
    </submittedName>
</protein>
<evidence type="ECO:0000256" key="1">
    <source>
        <dbReference type="ARBA" id="ARBA00004651"/>
    </source>
</evidence>
<organism evidence="9 10">
    <name type="scientific">Paenibacillus albilobatus</name>
    <dbReference type="NCBI Taxonomy" id="2716884"/>
    <lineage>
        <taxon>Bacteria</taxon>
        <taxon>Bacillati</taxon>
        <taxon>Bacillota</taxon>
        <taxon>Bacilli</taxon>
        <taxon>Bacillales</taxon>
        <taxon>Paenibacillaceae</taxon>
        <taxon>Paenibacillus</taxon>
    </lineage>
</organism>
<gene>
    <name evidence="9" type="primary">ykuC_1</name>
    <name evidence="9" type="ORF">J2TS6_41300</name>
</gene>
<dbReference type="GO" id="GO:0005886">
    <property type="term" value="C:plasma membrane"/>
    <property type="evidence" value="ECO:0007669"/>
    <property type="project" value="UniProtKB-SubCell"/>
</dbReference>
<feature type="transmembrane region" description="Helical" evidence="7">
    <location>
        <begin position="224"/>
        <end position="249"/>
    </location>
</feature>
<evidence type="ECO:0000256" key="2">
    <source>
        <dbReference type="ARBA" id="ARBA00022448"/>
    </source>
</evidence>
<feature type="transmembrane region" description="Helical" evidence="7">
    <location>
        <begin position="12"/>
        <end position="35"/>
    </location>
</feature>
<feature type="transmembrane region" description="Helical" evidence="7">
    <location>
        <begin position="291"/>
        <end position="310"/>
    </location>
</feature>
<feature type="transmembrane region" description="Helical" evidence="7">
    <location>
        <begin position="383"/>
        <end position="400"/>
    </location>
</feature>
<dbReference type="PANTHER" id="PTHR43266">
    <property type="entry name" value="MACROLIDE-EFFLUX PROTEIN"/>
    <property type="match status" value="1"/>
</dbReference>
<keyword evidence="6 7" id="KW-0472">Membrane</keyword>
<dbReference type="Proteomes" id="UP000679779">
    <property type="component" value="Unassembled WGS sequence"/>
</dbReference>
<dbReference type="Gene3D" id="1.20.1250.20">
    <property type="entry name" value="MFS general substrate transporter like domains"/>
    <property type="match status" value="1"/>
</dbReference>
<dbReference type="Pfam" id="PF07690">
    <property type="entry name" value="MFS_1"/>
    <property type="match status" value="1"/>
</dbReference>
<dbReference type="AlphaFoldDB" id="A0A919XHY7"/>
<evidence type="ECO:0000256" key="7">
    <source>
        <dbReference type="SAM" id="Phobius"/>
    </source>
</evidence>
<evidence type="ECO:0000256" key="6">
    <source>
        <dbReference type="ARBA" id="ARBA00023136"/>
    </source>
</evidence>
<reference evidence="9" key="1">
    <citation type="submission" date="2021-03" db="EMBL/GenBank/DDBJ databases">
        <title>Antimicrobial resistance genes in bacteria isolated from Japanese honey, and their potential for conferring macrolide and lincosamide resistance in the American foulbrood pathogen Paenibacillus larvae.</title>
        <authorList>
            <person name="Okamoto M."/>
            <person name="Kumagai M."/>
            <person name="Kanamori H."/>
            <person name="Takamatsu D."/>
        </authorList>
    </citation>
    <scope>NUCLEOTIDE SEQUENCE</scope>
    <source>
        <strain evidence="9">J2TS6</strain>
    </source>
</reference>
<evidence type="ECO:0000256" key="5">
    <source>
        <dbReference type="ARBA" id="ARBA00022989"/>
    </source>
</evidence>
<evidence type="ECO:0000256" key="4">
    <source>
        <dbReference type="ARBA" id="ARBA00022692"/>
    </source>
</evidence>
<dbReference type="InterPro" id="IPR020846">
    <property type="entry name" value="MFS_dom"/>
</dbReference>
<feature type="transmembrane region" description="Helical" evidence="7">
    <location>
        <begin position="360"/>
        <end position="377"/>
    </location>
</feature>
<comment type="caution">
    <text evidence="9">The sequence shown here is derived from an EMBL/GenBank/DDBJ whole genome shotgun (WGS) entry which is preliminary data.</text>
</comment>
<evidence type="ECO:0000256" key="3">
    <source>
        <dbReference type="ARBA" id="ARBA00022475"/>
    </source>
</evidence>
<proteinExistence type="predicted"/>
<keyword evidence="5 7" id="KW-1133">Transmembrane helix</keyword>
<feature type="transmembrane region" description="Helical" evidence="7">
    <location>
        <begin position="261"/>
        <end position="284"/>
    </location>
</feature>
<dbReference type="EMBL" id="BORQ01000005">
    <property type="protein sequence ID" value="GIO32989.1"/>
    <property type="molecule type" value="Genomic_DNA"/>
</dbReference>
<dbReference type="PANTHER" id="PTHR43266:SF8">
    <property type="entry name" value="MACROLIDE-EFFLUX PROTEIN"/>
    <property type="match status" value="1"/>
</dbReference>
<feature type="transmembrane region" description="Helical" evidence="7">
    <location>
        <begin position="316"/>
        <end position="339"/>
    </location>
</feature>
<sequence length="419" mass="45906">MELFRNAMFVRMFLAAFASQLGSMVGSMAFAFYLVDRFSNQPAYASVAELMYSLPTLVVFLFVGVLADRLDRKRIAVQSDWIRAVLSVVLLLCIHQDWIIPAFAILFLRSAISKFFTPAEMSLMQGIMKPEQYVKASSLNMSIMGIFMLFGMSLGSAAYYYLGIEGAIIIDTVSFIVSGILLTTCRFPAEVRQPNGKAKLSDLSLKSMAADFGAGFKYILRSRLLLAIILGFFFFGIVNGVFSILPLFTMKYELSPDHYQVYTPLVMVFLGIGYLVGSAISSLLIKKCGKVAVLITGLFLTMALTLAAGLCGNIQIYLGFMVLLGIILAPINVVLGGWLPELVEPQSMGRVSAWIEPLNTTGQAIALGFISVAFPAIVGVTALYWILAVSMLIVSVYYLITLPGLHRKHQNAVKAEMTA</sequence>
<dbReference type="CDD" id="cd06173">
    <property type="entry name" value="MFS_MefA_like"/>
    <property type="match status" value="1"/>
</dbReference>
<dbReference type="GO" id="GO:0022857">
    <property type="term" value="F:transmembrane transporter activity"/>
    <property type="evidence" value="ECO:0007669"/>
    <property type="project" value="InterPro"/>
</dbReference>
<dbReference type="RefSeq" id="WP_160042881.1">
    <property type="nucleotide sequence ID" value="NZ_BORQ01000005.1"/>
</dbReference>
<feature type="domain" description="Major facilitator superfamily (MFS) profile" evidence="8">
    <location>
        <begin position="224"/>
        <end position="419"/>
    </location>
</feature>
<keyword evidence="4 7" id="KW-0812">Transmembrane</keyword>
<comment type="subcellular location">
    <subcellularLocation>
        <location evidence="1">Cell membrane</location>
        <topology evidence="1">Multi-pass membrane protein</topology>
    </subcellularLocation>
</comment>
<evidence type="ECO:0000259" key="8">
    <source>
        <dbReference type="PROSITE" id="PS50850"/>
    </source>
</evidence>
<name>A0A919XHY7_9BACL</name>
<dbReference type="PROSITE" id="PS50850">
    <property type="entry name" value="MFS"/>
    <property type="match status" value="1"/>
</dbReference>
<evidence type="ECO:0000313" key="10">
    <source>
        <dbReference type="Proteomes" id="UP000679779"/>
    </source>
</evidence>